<dbReference type="EMBL" id="BLQM01000318">
    <property type="protein sequence ID" value="GMH82736.1"/>
    <property type="molecule type" value="Genomic_DNA"/>
</dbReference>
<gene>
    <name evidence="1" type="ORF">TL16_g09362</name>
</gene>
<name>A0A9W7B2J9_9STRA</name>
<dbReference type="Proteomes" id="UP001162640">
    <property type="component" value="Unassembled WGS sequence"/>
</dbReference>
<accession>A0A9W7B2J9</accession>
<comment type="caution">
    <text evidence="1">The sequence shown here is derived from an EMBL/GenBank/DDBJ whole genome shotgun (WGS) entry which is preliminary data.</text>
</comment>
<dbReference type="AlphaFoldDB" id="A0A9W7B2J9"/>
<proteinExistence type="predicted"/>
<sequence length="211" mass="22680">MQKIKAVVFQGGGYQSELGVSSDGLRAAGVLSRGSITNLFCFGVCGACCCPYNRWFLRIWFEGDALRWEISRESNMCVHLCFGGWIGLMLLNQNYSDIKSMVSKCLRQVRAGGGMVGGGVGGVEGVAAPLYAPPPPYSAPESMPMHKSGFPPAAPMAEPFALTVPVNNYNVAEVLMATAWVVDDSHAGDNYSAIPQCQFVDVDSWLQNGKN</sequence>
<reference evidence="2" key="1">
    <citation type="journal article" date="2023" name="Commun. Biol.">
        <title>Genome analysis of Parmales, the sister group of diatoms, reveals the evolutionary specialization of diatoms from phago-mixotrophs to photoautotrophs.</title>
        <authorList>
            <person name="Ban H."/>
            <person name="Sato S."/>
            <person name="Yoshikawa S."/>
            <person name="Yamada K."/>
            <person name="Nakamura Y."/>
            <person name="Ichinomiya M."/>
            <person name="Sato N."/>
            <person name="Blanc-Mathieu R."/>
            <person name="Endo H."/>
            <person name="Kuwata A."/>
            <person name="Ogata H."/>
        </authorList>
    </citation>
    <scope>NUCLEOTIDE SEQUENCE [LARGE SCALE GENOMIC DNA]</scope>
</reference>
<protein>
    <submittedName>
        <fullName evidence="1">Uncharacterized protein</fullName>
    </submittedName>
</protein>
<evidence type="ECO:0000313" key="1">
    <source>
        <dbReference type="EMBL" id="GMH82736.1"/>
    </source>
</evidence>
<evidence type="ECO:0000313" key="2">
    <source>
        <dbReference type="Proteomes" id="UP001162640"/>
    </source>
</evidence>
<organism evidence="1 2">
    <name type="scientific">Triparma laevis f. inornata</name>
    <dbReference type="NCBI Taxonomy" id="1714386"/>
    <lineage>
        <taxon>Eukaryota</taxon>
        <taxon>Sar</taxon>
        <taxon>Stramenopiles</taxon>
        <taxon>Ochrophyta</taxon>
        <taxon>Bolidophyceae</taxon>
        <taxon>Parmales</taxon>
        <taxon>Triparmaceae</taxon>
        <taxon>Triparma</taxon>
    </lineage>
</organism>